<evidence type="ECO:0000313" key="2">
    <source>
        <dbReference type="Proteomes" id="UP001500051"/>
    </source>
</evidence>
<dbReference type="Gene3D" id="3.40.50.1000">
    <property type="entry name" value="HAD superfamily/HAD-like"/>
    <property type="match status" value="1"/>
</dbReference>
<keyword evidence="2" id="KW-1185">Reference proteome</keyword>
<evidence type="ECO:0000313" key="1">
    <source>
        <dbReference type="EMBL" id="GAA3705777.1"/>
    </source>
</evidence>
<dbReference type="GO" id="GO:0016787">
    <property type="term" value="F:hydrolase activity"/>
    <property type="evidence" value="ECO:0007669"/>
    <property type="project" value="UniProtKB-KW"/>
</dbReference>
<keyword evidence="1" id="KW-0378">Hydrolase</keyword>
<dbReference type="PROSITE" id="PS01229">
    <property type="entry name" value="COF_2"/>
    <property type="match status" value="1"/>
</dbReference>
<dbReference type="InterPro" id="IPR023214">
    <property type="entry name" value="HAD_sf"/>
</dbReference>
<proteinExistence type="predicted"/>
<gene>
    <name evidence="1" type="ORF">GCM10022204_24160</name>
</gene>
<protein>
    <submittedName>
        <fullName evidence="1">HAD family hydrolase</fullName>
    </submittedName>
</protein>
<name>A0ABP7DL95_9ACTN</name>
<organism evidence="1 2">
    <name type="scientific">Microlunatus aurantiacus</name>
    <dbReference type="NCBI Taxonomy" id="446786"/>
    <lineage>
        <taxon>Bacteria</taxon>
        <taxon>Bacillati</taxon>
        <taxon>Actinomycetota</taxon>
        <taxon>Actinomycetes</taxon>
        <taxon>Propionibacteriales</taxon>
        <taxon>Propionibacteriaceae</taxon>
        <taxon>Microlunatus</taxon>
    </lineage>
</organism>
<comment type="caution">
    <text evidence="1">The sequence shown here is derived from an EMBL/GenBank/DDBJ whole genome shotgun (WGS) entry which is preliminary data.</text>
</comment>
<dbReference type="Proteomes" id="UP001500051">
    <property type="component" value="Unassembled WGS sequence"/>
</dbReference>
<dbReference type="PANTHER" id="PTHR10000:SF8">
    <property type="entry name" value="HAD SUPERFAMILY HYDROLASE-LIKE, TYPE 3"/>
    <property type="match status" value="1"/>
</dbReference>
<sequence length="222" mass="23672">MPVVLSTGRSWHSTLPVIEQLGLTSGPAVCSNGAVVVDFPPERIVRAVTFDPRTVIEKVTAYSPETLIAVEEIGRGYRLSGHFPEGDLSGAMAIEDVEELSSRPVTRIILRDPARSDRDFVALAEQLGLHGVQYYVGYSAWLDIAPEGVTKAAGLDEVVLGLGVTAGDVLAVGDGRNDAEMLAWAGRGVAMGQAPPEVQQVADAVTGSFDDLGLVTELRRWF</sequence>
<dbReference type="EMBL" id="BAAAYX010000009">
    <property type="protein sequence ID" value="GAA3705777.1"/>
    <property type="molecule type" value="Genomic_DNA"/>
</dbReference>
<dbReference type="InterPro" id="IPR036412">
    <property type="entry name" value="HAD-like_sf"/>
</dbReference>
<dbReference type="Pfam" id="PF08282">
    <property type="entry name" value="Hydrolase_3"/>
    <property type="match status" value="1"/>
</dbReference>
<reference evidence="2" key="1">
    <citation type="journal article" date="2019" name="Int. J. Syst. Evol. Microbiol.">
        <title>The Global Catalogue of Microorganisms (GCM) 10K type strain sequencing project: providing services to taxonomists for standard genome sequencing and annotation.</title>
        <authorList>
            <consortium name="The Broad Institute Genomics Platform"/>
            <consortium name="The Broad Institute Genome Sequencing Center for Infectious Disease"/>
            <person name="Wu L."/>
            <person name="Ma J."/>
        </authorList>
    </citation>
    <scope>NUCLEOTIDE SEQUENCE [LARGE SCALE GENOMIC DNA]</scope>
    <source>
        <strain evidence="2">JCM 16548</strain>
    </source>
</reference>
<accession>A0ABP7DL95</accession>
<dbReference type="PANTHER" id="PTHR10000">
    <property type="entry name" value="PHOSPHOSERINE PHOSPHATASE"/>
    <property type="match status" value="1"/>
</dbReference>
<dbReference type="SUPFAM" id="SSF56784">
    <property type="entry name" value="HAD-like"/>
    <property type="match status" value="1"/>
</dbReference>
<dbReference type="Gene3D" id="3.30.1240.10">
    <property type="match status" value="1"/>
</dbReference>